<sequence>MAEVTIPEALALLAGREPGAVALRHGDQVVTRRALVDLAERVARRWVAEGLGVDGVVVLGCADPVDLVVGAVATWRAGATPLPLAPGLAADERAALLDLARPARVEDGPLDHRPGPSGTLLPEVSASSWKVATSSGSTGRPKLVRAAAPARVDPDAAVAPFVPREAVQLVAAPPHAGAGFVYAMRGLTCGHELVLMDAPGAGGVDAGEWLRLLAAHRVSWAVLSPTTMRAIWRHPDRPGTDVSSLDGVLHLGAPCPVGLKRDWLAWLGPSRVVEVYAGTESAGVAMIGGEDWLRHPGSVGRGVGGTRFRVLRPDGEECAPGEVGEVVMRRAAPTYSYVGAPAQDRGGWHSLGDAGRMDAEGWLWVLDRLADLVVVDGTRVAPAEVEAVLLEHPAVASAVVVGRDDGLRAVVQTDALDTVRAWAGTRLDPPLLPRGWEAVDHPLRDAAGKARRASYR</sequence>
<comment type="caution">
    <text evidence="4">The sequence shown here is derived from an EMBL/GenBank/DDBJ whole genome shotgun (WGS) entry which is preliminary data.</text>
</comment>
<dbReference type="Pfam" id="PF00501">
    <property type="entry name" value="AMP-binding"/>
    <property type="match status" value="2"/>
</dbReference>
<evidence type="ECO:0000259" key="2">
    <source>
        <dbReference type="Pfam" id="PF00501"/>
    </source>
</evidence>
<feature type="domain" description="AMP-dependent synthetase/ligase" evidence="2">
    <location>
        <begin position="134"/>
        <end position="333"/>
    </location>
</feature>
<dbReference type="Proteomes" id="UP001501612">
    <property type="component" value="Unassembled WGS sequence"/>
</dbReference>
<organism evidence="4 5">
    <name type="scientific">Nocardioides lentus</name>
    <dbReference type="NCBI Taxonomy" id="338077"/>
    <lineage>
        <taxon>Bacteria</taxon>
        <taxon>Bacillati</taxon>
        <taxon>Actinomycetota</taxon>
        <taxon>Actinomycetes</taxon>
        <taxon>Propionibacteriales</taxon>
        <taxon>Nocardioidaceae</taxon>
        <taxon>Nocardioides</taxon>
    </lineage>
</organism>
<dbReference type="PANTHER" id="PTHR43201:SF32">
    <property type="entry name" value="2-SUCCINYLBENZOATE--COA LIGASE, CHLOROPLASTIC_PEROXISOMAL"/>
    <property type="match status" value="1"/>
</dbReference>
<dbReference type="PANTHER" id="PTHR43201">
    <property type="entry name" value="ACYL-COA SYNTHETASE"/>
    <property type="match status" value="1"/>
</dbReference>
<dbReference type="RefSeq" id="WP_344004522.1">
    <property type="nucleotide sequence ID" value="NZ_BAAAMY010000002.1"/>
</dbReference>
<feature type="region of interest" description="Disordered" evidence="1">
    <location>
        <begin position="105"/>
        <end position="124"/>
    </location>
</feature>
<name>A0ABP5ACS7_9ACTN</name>
<feature type="compositionally biased region" description="Basic and acidic residues" evidence="1">
    <location>
        <begin position="105"/>
        <end position="114"/>
    </location>
</feature>
<keyword evidence="5" id="KW-1185">Reference proteome</keyword>
<proteinExistence type="predicted"/>
<gene>
    <name evidence="4" type="ORF">GCM10009737_09740</name>
</gene>
<dbReference type="SUPFAM" id="SSF56801">
    <property type="entry name" value="Acetyl-CoA synthetase-like"/>
    <property type="match status" value="1"/>
</dbReference>
<accession>A0ABP5ACS7</accession>
<dbReference type="Gene3D" id="3.40.50.12780">
    <property type="entry name" value="N-terminal domain of ligase-like"/>
    <property type="match status" value="1"/>
</dbReference>
<dbReference type="InterPro" id="IPR045851">
    <property type="entry name" value="AMP-bd_C_sf"/>
</dbReference>
<reference evidence="5" key="1">
    <citation type="journal article" date="2019" name="Int. J. Syst. Evol. Microbiol.">
        <title>The Global Catalogue of Microorganisms (GCM) 10K type strain sequencing project: providing services to taxonomists for standard genome sequencing and annotation.</title>
        <authorList>
            <consortium name="The Broad Institute Genomics Platform"/>
            <consortium name="The Broad Institute Genome Sequencing Center for Infectious Disease"/>
            <person name="Wu L."/>
            <person name="Ma J."/>
        </authorList>
    </citation>
    <scope>NUCLEOTIDE SEQUENCE [LARGE SCALE GENOMIC DNA]</scope>
    <source>
        <strain evidence="5">JCM 14046</strain>
    </source>
</reference>
<dbReference type="InterPro" id="IPR042099">
    <property type="entry name" value="ANL_N_sf"/>
</dbReference>
<evidence type="ECO:0000313" key="4">
    <source>
        <dbReference type="EMBL" id="GAA1910388.1"/>
    </source>
</evidence>
<dbReference type="EMBL" id="BAAAMY010000002">
    <property type="protein sequence ID" value="GAA1910388.1"/>
    <property type="molecule type" value="Genomic_DNA"/>
</dbReference>
<feature type="domain" description="AMP-binding enzyme C-terminal" evidence="3">
    <location>
        <begin position="384"/>
        <end position="441"/>
    </location>
</feature>
<dbReference type="InterPro" id="IPR025110">
    <property type="entry name" value="AMP-bd_C"/>
</dbReference>
<dbReference type="InterPro" id="IPR000873">
    <property type="entry name" value="AMP-dep_synth/lig_dom"/>
</dbReference>
<evidence type="ECO:0000259" key="3">
    <source>
        <dbReference type="Pfam" id="PF13193"/>
    </source>
</evidence>
<evidence type="ECO:0000256" key="1">
    <source>
        <dbReference type="SAM" id="MobiDB-lite"/>
    </source>
</evidence>
<dbReference type="Pfam" id="PF13193">
    <property type="entry name" value="AMP-binding_C"/>
    <property type="match status" value="1"/>
</dbReference>
<evidence type="ECO:0000313" key="5">
    <source>
        <dbReference type="Proteomes" id="UP001501612"/>
    </source>
</evidence>
<protein>
    <submittedName>
        <fullName evidence="4">AMP-binding protein</fullName>
    </submittedName>
</protein>
<dbReference type="Gene3D" id="3.30.300.30">
    <property type="match status" value="1"/>
</dbReference>
<feature type="domain" description="AMP-dependent synthetase/ligase" evidence="2">
    <location>
        <begin position="14"/>
        <end position="102"/>
    </location>
</feature>